<dbReference type="PROSITE" id="PS00059">
    <property type="entry name" value="ADH_ZINC"/>
    <property type="match status" value="1"/>
</dbReference>
<accession>A0ABR1SPS6</accession>
<feature type="domain" description="Alcohol dehydrogenase-like N-terminal" evidence="7">
    <location>
        <begin position="35"/>
        <end position="174"/>
    </location>
</feature>
<dbReference type="Pfam" id="PF08240">
    <property type="entry name" value="ADH_N"/>
    <property type="match status" value="1"/>
</dbReference>
<dbReference type="InterPro" id="IPR002328">
    <property type="entry name" value="ADH_Zn_CS"/>
</dbReference>
<reference evidence="8 9" key="1">
    <citation type="submission" date="2023-01" db="EMBL/GenBank/DDBJ databases">
        <title>Analysis of 21 Apiospora genomes using comparative genomics revels a genus with tremendous synthesis potential of carbohydrate active enzymes and secondary metabolites.</title>
        <authorList>
            <person name="Sorensen T."/>
        </authorList>
    </citation>
    <scope>NUCLEOTIDE SEQUENCE [LARGE SCALE GENOMIC DNA]</scope>
    <source>
        <strain evidence="8 9">CBS 33761</strain>
    </source>
</reference>
<dbReference type="EMBL" id="JAQQWK010000008">
    <property type="protein sequence ID" value="KAK8036332.1"/>
    <property type="molecule type" value="Genomic_DNA"/>
</dbReference>
<evidence type="ECO:0000256" key="4">
    <source>
        <dbReference type="ARBA" id="ARBA00023002"/>
    </source>
</evidence>
<evidence type="ECO:0000256" key="2">
    <source>
        <dbReference type="ARBA" id="ARBA00022723"/>
    </source>
</evidence>
<keyword evidence="4" id="KW-0560">Oxidoreductase</keyword>
<feature type="domain" description="Alcohol dehydrogenase-like C-terminal" evidence="6">
    <location>
        <begin position="231"/>
        <end position="359"/>
    </location>
</feature>
<protein>
    <submittedName>
        <fullName evidence="8">GroES-like protein</fullName>
    </submittedName>
</protein>
<dbReference type="InterPro" id="IPR011032">
    <property type="entry name" value="GroES-like_sf"/>
</dbReference>
<keyword evidence="3 5" id="KW-0862">Zinc</keyword>
<sequence>MPPQNYKFEGWLGQDPSSAEGNMVWSEFEPKRWEETDIDIRITHSGMCGSDLHTLSSGWYPAPYPIIVGHEIVGEVVRVGSQAAGGHKLGDRVGVGCLADNCEGLLGSPNNHDDKKKTESLCVNCGSEDPAERNEQFCPHACWTYPGPHHNGDKAYGGYATYHRTPGRFAFAIPAGLSSAHAATMMCAGVTMYSPLKRWLGFCPNPDSASGGSGGGAAAKGKKVGIVGLGGLGHYGVLFARAMGADLVLAISRKEAKREEALRLGAHEYLASEEGGKGWFKKYYGQLDLLISTVASAKAPIRAYLALLKPRGTLVHVGNPDDGPFAIDPPGALVARSLNFAGSCIGSAAEVREMLAFAAARGIAPWVEERPMREANAALRDLHAGKPRYRFCLVNAEAARL</sequence>
<dbReference type="SUPFAM" id="SSF50129">
    <property type="entry name" value="GroES-like"/>
    <property type="match status" value="1"/>
</dbReference>
<evidence type="ECO:0000256" key="3">
    <source>
        <dbReference type="ARBA" id="ARBA00022833"/>
    </source>
</evidence>
<evidence type="ECO:0000256" key="5">
    <source>
        <dbReference type="RuleBase" id="RU361277"/>
    </source>
</evidence>
<dbReference type="PANTHER" id="PTHR42683">
    <property type="entry name" value="ALDEHYDE REDUCTASE"/>
    <property type="match status" value="1"/>
</dbReference>
<dbReference type="Gene3D" id="3.40.50.720">
    <property type="entry name" value="NAD(P)-binding Rossmann-like Domain"/>
    <property type="match status" value="1"/>
</dbReference>
<dbReference type="InterPro" id="IPR013149">
    <property type="entry name" value="ADH-like_C"/>
</dbReference>
<keyword evidence="9" id="KW-1185">Reference proteome</keyword>
<evidence type="ECO:0000313" key="9">
    <source>
        <dbReference type="Proteomes" id="UP001444661"/>
    </source>
</evidence>
<dbReference type="InterPro" id="IPR047109">
    <property type="entry name" value="CAD-like"/>
</dbReference>
<comment type="caution">
    <text evidence="8">The sequence shown here is derived from an EMBL/GenBank/DDBJ whole genome shotgun (WGS) entry which is preliminary data.</text>
</comment>
<dbReference type="Gene3D" id="3.90.180.10">
    <property type="entry name" value="Medium-chain alcohol dehydrogenases, catalytic domain"/>
    <property type="match status" value="1"/>
</dbReference>
<dbReference type="Proteomes" id="UP001444661">
    <property type="component" value="Unassembled WGS sequence"/>
</dbReference>
<evidence type="ECO:0000313" key="8">
    <source>
        <dbReference type="EMBL" id="KAK8036332.1"/>
    </source>
</evidence>
<evidence type="ECO:0000256" key="1">
    <source>
        <dbReference type="ARBA" id="ARBA00001947"/>
    </source>
</evidence>
<comment type="similarity">
    <text evidence="5">Belongs to the zinc-containing alcohol dehydrogenase family.</text>
</comment>
<name>A0ABR1SPS6_9PEZI</name>
<dbReference type="InterPro" id="IPR036291">
    <property type="entry name" value="NAD(P)-bd_dom_sf"/>
</dbReference>
<dbReference type="InterPro" id="IPR013154">
    <property type="entry name" value="ADH-like_N"/>
</dbReference>
<dbReference type="Pfam" id="PF00107">
    <property type="entry name" value="ADH_zinc_N"/>
    <property type="match status" value="1"/>
</dbReference>
<proteinExistence type="inferred from homology"/>
<evidence type="ECO:0000259" key="6">
    <source>
        <dbReference type="Pfam" id="PF00107"/>
    </source>
</evidence>
<dbReference type="SUPFAM" id="SSF51735">
    <property type="entry name" value="NAD(P)-binding Rossmann-fold domains"/>
    <property type="match status" value="1"/>
</dbReference>
<organism evidence="8 9">
    <name type="scientific">Apiospora rasikravindrae</name>
    <dbReference type="NCBI Taxonomy" id="990691"/>
    <lineage>
        <taxon>Eukaryota</taxon>
        <taxon>Fungi</taxon>
        <taxon>Dikarya</taxon>
        <taxon>Ascomycota</taxon>
        <taxon>Pezizomycotina</taxon>
        <taxon>Sordariomycetes</taxon>
        <taxon>Xylariomycetidae</taxon>
        <taxon>Amphisphaeriales</taxon>
        <taxon>Apiosporaceae</taxon>
        <taxon>Apiospora</taxon>
    </lineage>
</organism>
<gene>
    <name evidence="8" type="ORF">PG993_008946</name>
</gene>
<evidence type="ECO:0000259" key="7">
    <source>
        <dbReference type="Pfam" id="PF08240"/>
    </source>
</evidence>
<keyword evidence="2 5" id="KW-0479">Metal-binding</keyword>
<comment type="cofactor">
    <cofactor evidence="1 5">
        <name>Zn(2+)</name>
        <dbReference type="ChEBI" id="CHEBI:29105"/>
    </cofactor>
</comment>
<dbReference type="CDD" id="cd05283">
    <property type="entry name" value="CAD1"/>
    <property type="match status" value="1"/>
</dbReference>